<organism evidence="1 2">
    <name type="scientific">Sediminicola luteus</name>
    <dbReference type="NCBI Taxonomy" id="319238"/>
    <lineage>
        <taxon>Bacteria</taxon>
        <taxon>Pseudomonadati</taxon>
        <taxon>Bacteroidota</taxon>
        <taxon>Flavobacteriia</taxon>
        <taxon>Flavobacteriales</taxon>
        <taxon>Flavobacteriaceae</taxon>
        <taxon>Sediminicola</taxon>
    </lineage>
</organism>
<dbReference type="Gene3D" id="1.25.40.1040">
    <property type="match status" value="1"/>
</dbReference>
<reference evidence="1 2" key="1">
    <citation type="submission" date="2024-07" db="EMBL/GenBank/DDBJ databases">
        <title>The genome sequence of type strain Sediminicola luteus GDMCC 1.2596T.</title>
        <authorList>
            <person name="Liu Y."/>
        </authorList>
    </citation>
    <scope>NUCLEOTIDE SEQUENCE [LARGE SCALE GENOMIC DNA]</scope>
    <source>
        <strain evidence="1 2">GDMCC 1.2596</strain>
    </source>
</reference>
<protein>
    <submittedName>
        <fullName evidence="1">DUF2911 domain-containing protein</fullName>
    </submittedName>
</protein>
<gene>
    <name evidence="1" type="ORF">ABXZ32_09065</name>
</gene>
<dbReference type="EMBL" id="JBEWYP010000004">
    <property type="protein sequence ID" value="MET7029546.1"/>
    <property type="molecule type" value="Genomic_DNA"/>
</dbReference>
<dbReference type="InterPro" id="IPR021314">
    <property type="entry name" value="DUF2911"/>
</dbReference>
<dbReference type="Proteomes" id="UP001549773">
    <property type="component" value="Unassembled WGS sequence"/>
</dbReference>
<comment type="caution">
    <text evidence="1">The sequence shown here is derived from an EMBL/GenBank/DDBJ whole genome shotgun (WGS) entry which is preliminary data.</text>
</comment>
<accession>A0ABV2TW87</accession>
<dbReference type="Pfam" id="PF11138">
    <property type="entry name" value="DUF2911"/>
    <property type="match status" value="1"/>
</dbReference>
<evidence type="ECO:0000313" key="1">
    <source>
        <dbReference type="EMBL" id="MET7029546.1"/>
    </source>
</evidence>
<sequence length="291" mass="32876">MKLQFNKINKLKSVGLLILISFWHLGTFAQIAMPAPSPTFEIKGPVGFSEVKVVYSRPSAKGRQVAGNLIPYNEVWRTGANASTKISFSEDVKLNGNAVPAGEYALYTIFTEETATIILSKNLSWWGALGYDPKEDQLRFQVPVKHPSSHYETFTISFSDFTTNSANLNLKWEHTKAMFSIESDVDGKVMKDIKTQLIDGIPENTVSYFYGASYYYDTDRNPKLALQWINKAIDGSEEEQYWVYHVKAKILAKMGDKKGAIETAEKSMELARIGQNMDYVRLNEKLIQSLK</sequence>
<evidence type="ECO:0000313" key="2">
    <source>
        <dbReference type="Proteomes" id="UP001549773"/>
    </source>
</evidence>
<proteinExistence type="predicted"/>
<name>A0ABV2TW87_9FLAO</name>
<dbReference type="RefSeq" id="WP_354618359.1">
    <property type="nucleotide sequence ID" value="NZ_JBEWYP010000004.1"/>
</dbReference>
<dbReference type="SUPFAM" id="SSF81901">
    <property type="entry name" value="HCP-like"/>
    <property type="match status" value="1"/>
</dbReference>
<keyword evidence="2" id="KW-1185">Reference proteome</keyword>